<evidence type="ECO:0000313" key="2">
    <source>
        <dbReference type="Proteomes" id="UP000609849"/>
    </source>
</evidence>
<dbReference type="EMBL" id="JACRWE010000002">
    <property type="protein sequence ID" value="MBC5996366.1"/>
    <property type="molecule type" value="Genomic_DNA"/>
</dbReference>
<evidence type="ECO:0008006" key="3">
    <source>
        <dbReference type="Google" id="ProtNLM"/>
    </source>
</evidence>
<evidence type="ECO:0000313" key="1">
    <source>
        <dbReference type="EMBL" id="MBC5996366.1"/>
    </source>
</evidence>
<comment type="caution">
    <text evidence="1">The sequence shown here is derived from an EMBL/GenBank/DDBJ whole genome shotgun (WGS) entry which is preliminary data.</text>
</comment>
<dbReference type="Gene3D" id="1.10.10.10">
    <property type="entry name" value="Winged helix-like DNA-binding domain superfamily/Winged helix DNA-binding domain"/>
    <property type="match status" value="1"/>
</dbReference>
<keyword evidence="2" id="KW-1185">Reference proteome</keyword>
<dbReference type="InterPro" id="IPR036388">
    <property type="entry name" value="WH-like_DNA-bd_sf"/>
</dbReference>
<gene>
    <name evidence="1" type="ORF">H8923_06290</name>
</gene>
<proteinExistence type="predicted"/>
<reference evidence="1 2" key="1">
    <citation type="submission" date="2020-08" db="EMBL/GenBank/DDBJ databases">
        <authorList>
            <person name="Liu C."/>
            <person name="Sun Q."/>
        </authorList>
    </citation>
    <scope>NUCLEOTIDE SEQUENCE [LARGE SCALE GENOMIC DNA]</scope>
    <source>
        <strain evidence="1 2">NSJ-18</strain>
    </source>
</reference>
<name>A0ABR7JP38_9FIRM</name>
<sequence>MNIKKDYIEKTKEYLKNLRVKLTKKDMLKDEIEILKERQSLNDGIEYGCSIQNSSYKSIADLIESYDTQITHREAQIDKIDFSMRMYEIYSRELTDTEKNIINLRYLKNKRKNGSFEYIAEKLKYSKSQVARMHDEAIEKLAFYIYGEEATYV</sequence>
<dbReference type="SUPFAM" id="SSF88659">
    <property type="entry name" value="Sigma3 and sigma4 domains of RNA polymerase sigma factors"/>
    <property type="match status" value="1"/>
</dbReference>
<protein>
    <recommendedName>
        <fullName evidence="3">RNA polymerase sigma-70 region 4 domain-containing protein</fullName>
    </recommendedName>
</protein>
<dbReference type="RefSeq" id="WP_147516492.1">
    <property type="nucleotide sequence ID" value="NZ_JACRWE010000002.1"/>
</dbReference>
<accession>A0ABR7JP38</accession>
<organism evidence="1 2">
    <name type="scientific">Romboutsia faecis</name>
    <dbReference type="NCBI Taxonomy" id="2764597"/>
    <lineage>
        <taxon>Bacteria</taxon>
        <taxon>Bacillati</taxon>
        <taxon>Bacillota</taxon>
        <taxon>Clostridia</taxon>
        <taxon>Peptostreptococcales</taxon>
        <taxon>Peptostreptococcaceae</taxon>
        <taxon>Romboutsia</taxon>
    </lineage>
</organism>
<dbReference type="Proteomes" id="UP000609849">
    <property type="component" value="Unassembled WGS sequence"/>
</dbReference>
<dbReference type="InterPro" id="IPR013324">
    <property type="entry name" value="RNA_pol_sigma_r3/r4-like"/>
</dbReference>